<gene>
    <name evidence="2" type="ORF">A4X09_0g6664</name>
</gene>
<feature type="region of interest" description="Disordered" evidence="1">
    <location>
        <begin position="1"/>
        <end position="51"/>
    </location>
</feature>
<keyword evidence="3" id="KW-1185">Reference proteome</keyword>
<organism evidence="2 3">
    <name type="scientific">Tilletia walkeri</name>
    <dbReference type="NCBI Taxonomy" id="117179"/>
    <lineage>
        <taxon>Eukaryota</taxon>
        <taxon>Fungi</taxon>
        <taxon>Dikarya</taxon>
        <taxon>Basidiomycota</taxon>
        <taxon>Ustilaginomycotina</taxon>
        <taxon>Exobasidiomycetes</taxon>
        <taxon>Tilletiales</taxon>
        <taxon>Tilletiaceae</taxon>
        <taxon>Tilletia</taxon>
    </lineage>
</organism>
<sequence>MGQGSSSEDDEGGGSRINTGIHQALPTRSDSSSSLSSLSSLPSSSAEVSSTSFDFPLPADFKSKRWTEIRMTYYSSTTNHYSFTTTVGHKIDGRVNQRKVTVSGKIRHSMLSEALRVPPEDVSLAAFKIKLLFKEKRINAKEDVVAATSPFGSSDLHRILAYWLGRFRRTDAHLHATELKNIVERVINEAIPRGWDFDAVANYVELLIPAVIEPQLAQAGTKSLDKDLEQLEPSIENLWRLGKNKLGCTGEVQRGVLRRLAVKGCETPGSLQNSARGSEHGFFCSLAKQSSFSSRRSGSLMSSLAQLQHGRVKFADHEMGALTKCRDHRIFMSFFRFTVETCLDRSMRQWPDIATVTFSPADVLRKELEAHDILYYPEPLRTHEAAQAILGAIHPATASISQHAHQPWQTHQDEFERLRDELVPPHLGLVLQSLHKDALRALDTEAWIRAGQPSIDKEHHVFVQDRRYIGQHWPNIKITDNMSNHGKGSFLTPLEHDIFLYAVLVRNAALPVLGKERITNIISSIVKALLELSTRSRPMRAVSTLSQDQLRKIAPERAEELERARIATAPLPGSRKKLFWPTSRGTPKSPLILSQRWKKMWKLIRTPARIAIRTAVAAE</sequence>
<evidence type="ECO:0000256" key="1">
    <source>
        <dbReference type="SAM" id="MobiDB-lite"/>
    </source>
</evidence>
<dbReference type="AlphaFoldDB" id="A0A8X7N3A1"/>
<proteinExistence type="predicted"/>
<name>A0A8X7N3A1_9BASI</name>
<comment type="caution">
    <text evidence="2">The sequence shown here is derived from an EMBL/GenBank/DDBJ whole genome shotgun (WGS) entry which is preliminary data.</text>
</comment>
<evidence type="ECO:0000313" key="3">
    <source>
        <dbReference type="Proteomes" id="UP000078113"/>
    </source>
</evidence>
<dbReference type="EMBL" id="LWDG02000455">
    <property type="protein sequence ID" value="KAE8265386.1"/>
    <property type="molecule type" value="Genomic_DNA"/>
</dbReference>
<evidence type="ECO:0000313" key="2">
    <source>
        <dbReference type="EMBL" id="KAE8265386.1"/>
    </source>
</evidence>
<protein>
    <submittedName>
        <fullName evidence="2">Uncharacterized protein</fullName>
    </submittedName>
</protein>
<reference evidence="2" key="2">
    <citation type="journal article" date="2019" name="IMA Fungus">
        <title>Genome sequencing and comparison of five Tilletia species to identify candidate genes for the detection of regulated species infecting wheat.</title>
        <authorList>
            <person name="Nguyen H.D.T."/>
            <person name="Sultana T."/>
            <person name="Kesanakurti P."/>
            <person name="Hambleton S."/>
        </authorList>
    </citation>
    <scope>NUCLEOTIDE SEQUENCE</scope>
    <source>
        <strain evidence="2">DAOMC 236422</strain>
    </source>
</reference>
<feature type="compositionally biased region" description="Low complexity" evidence="1">
    <location>
        <begin position="29"/>
        <end position="51"/>
    </location>
</feature>
<accession>A0A8X7N3A1</accession>
<reference evidence="2" key="1">
    <citation type="submission" date="2016-04" db="EMBL/GenBank/DDBJ databases">
        <authorList>
            <person name="Nguyen H.D."/>
            <person name="Samba Siva P."/>
            <person name="Cullis J."/>
            <person name="Levesque C.A."/>
            <person name="Hambleton S."/>
        </authorList>
    </citation>
    <scope>NUCLEOTIDE SEQUENCE</scope>
    <source>
        <strain evidence="2">DAOMC 236422</strain>
    </source>
</reference>
<dbReference type="Proteomes" id="UP000078113">
    <property type="component" value="Unassembled WGS sequence"/>
</dbReference>